<evidence type="ECO:0000313" key="3">
    <source>
        <dbReference type="Proteomes" id="UP001341840"/>
    </source>
</evidence>
<keyword evidence="3" id="KW-1185">Reference proteome</keyword>
<accession>A0ABU6YY20</accession>
<comment type="caution">
    <text evidence="2">The sequence shown here is derived from an EMBL/GenBank/DDBJ whole genome shotgun (WGS) entry which is preliminary data.</text>
</comment>
<feature type="coiled-coil region" evidence="1">
    <location>
        <begin position="133"/>
        <end position="163"/>
    </location>
</feature>
<evidence type="ECO:0000256" key="1">
    <source>
        <dbReference type="SAM" id="Coils"/>
    </source>
</evidence>
<gene>
    <name evidence="2" type="ORF">PIB30_107786</name>
</gene>
<organism evidence="2 3">
    <name type="scientific">Stylosanthes scabra</name>
    <dbReference type="NCBI Taxonomy" id="79078"/>
    <lineage>
        <taxon>Eukaryota</taxon>
        <taxon>Viridiplantae</taxon>
        <taxon>Streptophyta</taxon>
        <taxon>Embryophyta</taxon>
        <taxon>Tracheophyta</taxon>
        <taxon>Spermatophyta</taxon>
        <taxon>Magnoliopsida</taxon>
        <taxon>eudicotyledons</taxon>
        <taxon>Gunneridae</taxon>
        <taxon>Pentapetalae</taxon>
        <taxon>rosids</taxon>
        <taxon>fabids</taxon>
        <taxon>Fabales</taxon>
        <taxon>Fabaceae</taxon>
        <taxon>Papilionoideae</taxon>
        <taxon>50 kb inversion clade</taxon>
        <taxon>dalbergioids sensu lato</taxon>
        <taxon>Dalbergieae</taxon>
        <taxon>Pterocarpus clade</taxon>
        <taxon>Stylosanthes</taxon>
    </lineage>
</organism>
<name>A0ABU6YY20_9FABA</name>
<reference evidence="2 3" key="1">
    <citation type="journal article" date="2023" name="Plants (Basel)">
        <title>Bridging the Gap: Combining Genomics and Transcriptomics Approaches to Understand Stylosanthes scabra, an Orphan Legume from the Brazilian Caatinga.</title>
        <authorList>
            <person name="Ferreira-Neto J.R.C."/>
            <person name="da Silva M.D."/>
            <person name="Binneck E."/>
            <person name="de Melo N.F."/>
            <person name="da Silva R.H."/>
            <person name="de Melo A.L.T.M."/>
            <person name="Pandolfi V."/>
            <person name="Bustamante F.O."/>
            <person name="Brasileiro-Vidal A.C."/>
            <person name="Benko-Iseppon A.M."/>
        </authorList>
    </citation>
    <scope>NUCLEOTIDE SEQUENCE [LARGE SCALE GENOMIC DNA]</scope>
    <source>
        <tissue evidence="2">Leaves</tissue>
    </source>
</reference>
<evidence type="ECO:0000313" key="2">
    <source>
        <dbReference type="EMBL" id="MED6214891.1"/>
    </source>
</evidence>
<feature type="coiled-coil region" evidence="1">
    <location>
        <begin position="66"/>
        <end position="107"/>
    </location>
</feature>
<dbReference type="Proteomes" id="UP001341840">
    <property type="component" value="Unassembled WGS sequence"/>
</dbReference>
<keyword evidence="1" id="KW-0175">Coiled coil</keyword>
<dbReference type="EMBL" id="JASCZI010246390">
    <property type="protein sequence ID" value="MED6214891.1"/>
    <property type="molecule type" value="Genomic_DNA"/>
</dbReference>
<sequence length="211" mass="25217">MAKEIENLKDEYADVVERSRKGKNKVTDTLLAEIQDLKEKLCVREKQLKEVSDSKKELRFKMQMKIHQKEEIIQELNLEARKERDSREILEQEVENLSALLARRESECIQGWESSNRYRSMMIDATKYGHFWRREALEKREDVEELKRKYAQASESITNFIQSFVNQFENAKERFDMAPFSGIPDEVVTFMNSCENVVKRFRKKKMRLLTH</sequence>
<proteinExistence type="predicted"/>
<protein>
    <submittedName>
        <fullName evidence="2">Uncharacterized protein</fullName>
    </submittedName>
</protein>